<protein>
    <submittedName>
        <fullName evidence="1">Uncharacterized protein</fullName>
    </submittedName>
</protein>
<keyword evidence="2" id="KW-1185">Reference proteome</keyword>
<dbReference type="STRING" id="237018.SAMN04489723_1213"/>
<dbReference type="EMBL" id="FOKK01000021">
    <property type="protein sequence ID" value="SFB56486.1"/>
    <property type="molecule type" value="Genomic_DNA"/>
</dbReference>
<dbReference type="OrthoDB" id="821912at2"/>
<evidence type="ECO:0000313" key="1">
    <source>
        <dbReference type="EMBL" id="SFB56486.1"/>
    </source>
</evidence>
<dbReference type="Proteomes" id="UP000198790">
    <property type="component" value="Unassembled WGS sequence"/>
</dbReference>
<proteinExistence type="predicted"/>
<name>A0A1I1C367_9BACT</name>
<sequence>MKQISYFFLSLFLFISCGKEKNTISKESQFLSANSSDSFSPDSIDGKLEDTSKGLEVQIPMSNDQLKNWIPEKIGKMDQWKLIVGHKLGMQMSGAIATYRESGKEEQQISLEVLDGAGATGAVMLKSINQKLSLEYEEQLETGYSRIYEREKIRVWEKYNSLEHSSEIEYVIGERFHFRFKGHLIQMDELWEFVSEVMKEMY</sequence>
<reference evidence="1 2" key="1">
    <citation type="submission" date="2016-10" db="EMBL/GenBank/DDBJ databases">
        <authorList>
            <person name="de Groot N.N."/>
        </authorList>
    </citation>
    <scope>NUCLEOTIDE SEQUENCE [LARGE SCALE GENOMIC DNA]</scope>
    <source>
        <strain evidence="1 2">DSM 23399</strain>
    </source>
</reference>
<gene>
    <name evidence="1" type="ORF">SAMN04489723_1213</name>
</gene>
<dbReference type="AlphaFoldDB" id="A0A1I1C367"/>
<evidence type="ECO:0000313" key="2">
    <source>
        <dbReference type="Proteomes" id="UP000198790"/>
    </source>
</evidence>
<organism evidence="1 2">
    <name type="scientific">Algoriphagus aquimarinus</name>
    <dbReference type="NCBI Taxonomy" id="237018"/>
    <lineage>
        <taxon>Bacteria</taxon>
        <taxon>Pseudomonadati</taxon>
        <taxon>Bacteroidota</taxon>
        <taxon>Cytophagia</taxon>
        <taxon>Cytophagales</taxon>
        <taxon>Cyclobacteriaceae</taxon>
        <taxon>Algoriphagus</taxon>
    </lineage>
</organism>
<accession>A0A1I1C367</accession>
<dbReference type="PROSITE" id="PS51257">
    <property type="entry name" value="PROKAR_LIPOPROTEIN"/>
    <property type="match status" value="1"/>
</dbReference>
<dbReference type="RefSeq" id="WP_092900704.1">
    <property type="nucleotide sequence ID" value="NZ_CAXBKE010000006.1"/>
</dbReference>